<evidence type="ECO:0000259" key="1">
    <source>
        <dbReference type="Pfam" id="PF01575"/>
    </source>
</evidence>
<accession>A0ABX1MLF3</accession>
<keyword evidence="4" id="KW-1185">Reference proteome</keyword>
<organism evidence="3 4">
    <name type="scientific">Aromatoleum petrolei</name>
    <dbReference type="NCBI Taxonomy" id="76116"/>
    <lineage>
        <taxon>Bacteria</taxon>
        <taxon>Pseudomonadati</taxon>
        <taxon>Pseudomonadota</taxon>
        <taxon>Betaproteobacteria</taxon>
        <taxon>Rhodocyclales</taxon>
        <taxon>Rhodocyclaceae</taxon>
        <taxon>Aromatoleum</taxon>
    </lineage>
</organism>
<evidence type="ECO:0000313" key="4">
    <source>
        <dbReference type="Proteomes" id="UP000652074"/>
    </source>
</evidence>
<dbReference type="PANTHER" id="PTHR13078:SF56">
    <property type="entry name" value="PEROXISOMAL MULTIFUNCTIONAL ENZYME TYPE 2"/>
    <property type="match status" value="1"/>
</dbReference>
<dbReference type="EMBL" id="WTVR01000014">
    <property type="protein sequence ID" value="NMF88563.1"/>
    <property type="molecule type" value="Genomic_DNA"/>
</dbReference>
<dbReference type="InterPro" id="IPR002539">
    <property type="entry name" value="MaoC-like_dom"/>
</dbReference>
<dbReference type="Pfam" id="PF01575">
    <property type="entry name" value="MaoC_dehydratas"/>
    <property type="match status" value="1"/>
</dbReference>
<name>A0ABX1MLF3_9RHOO</name>
<feature type="domain" description="MaoC-like" evidence="1">
    <location>
        <begin position="165"/>
        <end position="267"/>
    </location>
</feature>
<sequence length="289" mass="31461">MLDYQAVKNWEFGDIRHTYTRRDTMLYALGIGMGSNPLDPGELRFVFEKDLQAVPTMVSVIGTPGFWWKDPRTGADWVKLVHGEQRIELLKPLPVEATVVARNKVVSLTDKGPGKGAVAVIQREIFDETGTKLAVSTQVVFLRGDGGFSEVSGVGDPGPEALPAVPERAPDVEVDLPILEQAALIYRLSGDDNVLHADPEVAKAAGFPRPILHGLCTFGMAAHAVLGACCGFDASRLRSFSTRFTSPVYPGETVRFEMWNEGGGFLRLRARVEARDVTVLNNGVIELAD</sequence>
<comment type="caution">
    <text evidence="3">The sequence shown here is derived from an EMBL/GenBank/DDBJ whole genome shotgun (WGS) entry which is preliminary data.</text>
</comment>
<dbReference type="InterPro" id="IPR029069">
    <property type="entry name" value="HotDog_dom_sf"/>
</dbReference>
<dbReference type="Proteomes" id="UP000652074">
    <property type="component" value="Unassembled WGS sequence"/>
</dbReference>
<dbReference type="Gene3D" id="3.10.129.10">
    <property type="entry name" value="Hotdog Thioesterase"/>
    <property type="match status" value="1"/>
</dbReference>
<dbReference type="InterPro" id="IPR054357">
    <property type="entry name" value="MFE-2_N"/>
</dbReference>
<evidence type="ECO:0000259" key="2">
    <source>
        <dbReference type="Pfam" id="PF22622"/>
    </source>
</evidence>
<dbReference type="Pfam" id="PF22622">
    <property type="entry name" value="MFE-2_hydrat-2_N"/>
    <property type="match status" value="1"/>
</dbReference>
<feature type="domain" description="Peroxisomal multifunctional enzyme type 2-like N-terminal" evidence="2">
    <location>
        <begin position="18"/>
        <end position="144"/>
    </location>
</feature>
<reference evidence="3 4" key="1">
    <citation type="submission" date="2019-12" db="EMBL/GenBank/DDBJ databases">
        <title>Comparative genomics gives insights into the taxonomy of the Azoarcus-Aromatoleum group and reveals separate origins of nif in the plant-associated Azoarcus and non-plant-associated Aromatoleum sub-groups.</title>
        <authorList>
            <person name="Lafos M."/>
            <person name="Maluk M."/>
            <person name="Batista M."/>
            <person name="Junghare M."/>
            <person name="Carmona M."/>
            <person name="Faoro H."/>
            <person name="Cruz L.M."/>
            <person name="Battistoni F."/>
            <person name="De Souza E."/>
            <person name="Pedrosa F."/>
            <person name="Chen W.-M."/>
            <person name="Poole P.S."/>
            <person name="Dixon R.A."/>
            <person name="James E.K."/>
        </authorList>
    </citation>
    <scope>NUCLEOTIDE SEQUENCE [LARGE SCALE GENOMIC DNA]</scope>
    <source>
        <strain evidence="3 4">ToN1</strain>
    </source>
</reference>
<dbReference type="CDD" id="cd03448">
    <property type="entry name" value="HDE_HSD"/>
    <property type="match status" value="1"/>
</dbReference>
<gene>
    <name evidence="3" type="ORF">GPA26_08690</name>
</gene>
<dbReference type="PANTHER" id="PTHR13078">
    <property type="entry name" value="PEROXISOMAL MULTIFUNCTIONAL ENZYME TYPE 2-RELATED"/>
    <property type="match status" value="1"/>
</dbReference>
<protein>
    <submittedName>
        <fullName evidence="3">3-alpha,7-alpha, 12-alpha-trihydroxy-5-beta-cholest-24-enoyl-CoA hydratase</fullName>
    </submittedName>
</protein>
<evidence type="ECO:0000313" key="3">
    <source>
        <dbReference type="EMBL" id="NMF88563.1"/>
    </source>
</evidence>
<proteinExistence type="predicted"/>
<dbReference type="RefSeq" id="WP_169205983.1">
    <property type="nucleotide sequence ID" value="NZ_CP059560.1"/>
</dbReference>
<dbReference type="SUPFAM" id="SSF54637">
    <property type="entry name" value="Thioesterase/thiol ester dehydrase-isomerase"/>
    <property type="match status" value="2"/>
</dbReference>